<name>A0AAW1USW3_9CUCU</name>
<keyword evidence="2" id="KW-1185">Reference proteome</keyword>
<dbReference type="Proteomes" id="UP001431783">
    <property type="component" value="Unassembled WGS sequence"/>
</dbReference>
<sequence>MYTNSRRFGIGRSATVMPGIRLHGVLDQQAAGRDVPLLGDQADAAAGRVEIDHSLIMRPRDGRSSVRRVLNETGEIYSRALVDENVRTALDLGDWF</sequence>
<accession>A0AAW1USW3</accession>
<comment type="caution">
    <text evidence="1">The sequence shown here is derived from an EMBL/GenBank/DDBJ whole genome shotgun (WGS) entry which is preliminary data.</text>
</comment>
<evidence type="ECO:0000313" key="1">
    <source>
        <dbReference type="EMBL" id="KAK9882629.1"/>
    </source>
</evidence>
<gene>
    <name evidence="1" type="ORF">WA026_022266</name>
</gene>
<protein>
    <submittedName>
        <fullName evidence="1">Uncharacterized protein</fullName>
    </submittedName>
</protein>
<reference evidence="1 2" key="1">
    <citation type="submission" date="2023-03" db="EMBL/GenBank/DDBJ databases">
        <title>Genome insight into feeding habits of ladybird beetles.</title>
        <authorList>
            <person name="Li H.-S."/>
            <person name="Huang Y.-H."/>
            <person name="Pang H."/>
        </authorList>
    </citation>
    <scope>NUCLEOTIDE SEQUENCE [LARGE SCALE GENOMIC DNA]</scope>
    <source>
        <strain evidence="1">SYSU_2023b</strain>
        <tissue evidence="1">Whole body</tissue>
    </source>
</reference>
<dbReference type="EMBL" id="JARQZJ010000078">
    <property type="protein sequence ID" value="KAK9882629.1"/>
    <property type="molecule type" value="Genomic_DNA"/>
</dbReference>
<evidence type="ECO:0000313" key="2">
    <source>
        <dbReference type="Proteomes" id="UP001431783"/>
    </source>
</evidence>
<proteinExistence type="predicted"/>
<dbReference type="AlphaFoldDB" id="A0AAW1USW3"/>
<organism evidence="1 2">
    <name type="scientific">Henosepilachna vigintioctopunctata</name>
    <dbReference type="NCBI Taxonomy" id="420089"/>
    <lineage>
        <taxon>Eukaryota</taxon>
        <taxon>Metazoa</taxon>
        <taxon>Ecdysozoa</taxon>
        <taxon>Arthropoda</taxon>
        <taxon>Hexapoda</taxon>
        <taxon>Insecta</taxon>
        <taxon>Pterygota</taxon>
        <taxon>Neoptera</taxon>
        <taxon>Endopterygota</taxon>
        <taxon>Coleoptera</taxon>
        <taxon>Polyphaga</taxon>
        <taxon>Cucujiformia</taxon>
        <taxon>Coccinelloidea</taxon>
        <taxon>Coccinellidae</taxon>
        <taxon>Epilachninae</taxon>
        <taxon>Epilachnini</taxon>
        <taxon>Henosepilachna</taxon>
    </lineage>
</organism>